<gene>
    <name evidence="6" type="primary">sfsB</name>
    <name evidence="6" type="ORF">XBI1_2980005</name>
</gene>
<dbReference type="AlphaFoldDB" id="A0A077QLI7"/>
<comment type="similarity">
    <text evidence="1">Belongs to the ner transcriptional regulatory family.</text>
</comment>
<evidence type="ECO:0000256" key="2">
    <source>
        <dbReference type="ARBA" id="ARBA00023015"/>
    </source>
</evidence>
<dbReference type="SUPFAM" id="SSF47413">
    <property type="entry name" value="lambda repressor-like DNA-binding domains"/>
    <property type="match status" value="1"/>
</dbReference>
<dbReference type="Pfam" id="PF13693">
    <property type="entry name" value="HTH_35"/>
    <property type="match status" value="1"/>
</dbReference>
<evidence type="ECO:0000256" key="4">
    <source>
        <dbReference type="ARBA" id="ARBA00023163"/>
    </source>
</evidence>
<feature type="domain" description="Ner winged helix-turn-helix DNA-binding" evidence="5">
    <location>
        <begin position="16"/>
        <end position="89"/>
    </location>
</feature>
<keyword evidence="3" id="KW-0238">DNA-binding</keyword>
<dbReference type="EMBL" id="CBTB010000221">
    <property type="protein sequence ID" value="CDH34210.1"/>
    <property type="molecule type" value="Genomic_DNA"/>
</dbReference>
<dbReference type="Gene3D" id="1.10.260.40">
    <property type="entry name" value="lambda repressor-like DNA-binding domains"/>
    <property type="match status" value="1"/>
</dbReference>
<dbReference type="InterPro" id="IPR038722">
    <property type="entry name" value="Ner_HTH_dom"/>
</dbReference>
<evidence type="ECO:0000313" key="6">
    <source>
        <dbReference type="EMBL" id="CDH34210.1"/>
    </source>
</evidence>
<dbReference type="GO" id="GO:0003677">
    <property type="term" value="F:DNA binding"/>
    <property type="evidence" value="ECO:0007669"/>
    <property type="project" value="UniProtKB-KW"/>
</dbReference>
<keyword evidence="2" id="KW-0805">Transcription regulation</keyword>
<evidence type="ECO:0000313" key="7">
    <source>
        <dbReference type="Proteomes" id="UP000028480"/>
    </source>
</evidence>
<reference evidence="6" key="1">
    <citation type="submission" date="2013-07" db="EMBL/GenBank/DDBJ databases">
        <title>Sub-species coevolution in mutualistic symbiosis.</title>
        <authorList>
            <person name="Murfin K."/>
            <person name="Klassen J."/>
            <person name="Lee M."/>
            <person name="Forst S."/>
            <person name="Stock P."/>
            <person name="Goodrich-Blair H."/>
        </authorList>
    </citation>
    <scope>NUCLEOTIDE SEQUENCE [LARGE SCALE GENOMIC DNA]</scope>
    <source>
        <strain evidence="6">Intermedium</strain>
    </source>
</reference>
<evidence type="ECO:0000259" key="5">
    <source>
        <dbReference type="Pfam" id="PF13693"/>
    </source>
</evidence>
<protein>
    <submittedName>
        <fullName evidence="6">Sugar fermentation stimulation protein B (Ner-like protein)</fullName>
    </submittedName>
</protein>
<organism evidence="6 7">
    <name type="scientific">Xenorhabdus bovienii str. Intermedium</name>
    <dbReference type="NCBI Taxonomy" id="1379677"/>
    <lineage>
        <taxon>Bacteria</taxon>
        <taxon>Pseudomonadati</taxon>
        <taxon>Pseudomonadota</taxon>
        <taxon>Gammaproteobacteria</taxon>
        <taxon>Enterobacterales</taxon>
        <taxon>Morganellaceae</taxon>
        <taxon>Xenorhabdus</taxon>
    </lineage>
</organism>
<evidence type="ECO:0000256" key="1">
    <source>
        <dbReference type="ARBA" id="ARBA00006157"/>
    </source>
</evidence>
<keyword evidence="4" id="KW-0804">Transcription</keyword>
<dbReference type="InterPro" id="IPR010982">
    <property type="entry name" value="Lambda_DNA-bd_dom_sf"/>
</dbReference>
<name>A0A077QLI7_XENBV</name>
<accession>A0A077QLI7</accession>
<comment type="caution">
    <text evidence="6">The sequence shown here is derived from an EMBL/GenBank/DDBJ whole genome shotgun (WGS) entry which is preliminary data.</text>
</comment>
<proteinExistence type="inferred from homology"/>
<sequence>MEGVAGMNNNYVQKNDWHQADIIAALRKRGTTLAAVSREAGLSSSTLANAFSRPWPKGEWIIANYLAIHPSEIWPSRYFDSYGRLVERKARNIIK</sequence>
<dbReference type="HOGENOM" id="CLU_162005_0_1_6"/>
<dbReference type="Proteomes" id="UP000028480">
    <property type="component" value="Unassembled WGS sequence"/>
</dbReference>
<evidence type="ECO:0000256" key="3">
    <source>
        <dbReference type="ARBA" id="ARBA00023125"/>
    </source>
</evidence>